<feature type="domain" description="RNA polymerase Rpb4/RPC9 core" evidence="4">
    <location>
        <begin position="59"/>
        <end position="188"/>
    </location>
</feature>
<evidence type="ECO:0000256" key="3">
    <source>
        <dbReference type="SAM" id="MobiDB-lite"/>
    </source>
</evidence>
<gene>
    <name evidence="5" type="ORF">K490DRAFT_64165</name>
</gene>
<accession>A0A6A5YBE1</accession>
<dbReference type="GO" id="GO:0005634">
    <property type="term" value="C:nucleus"/>
    <property type="evidence" value="ECO:0007669"/>
    <property type="project" value="UniProtKB-SubCell"/>
</dbReference>
<dbReference type="EMBL" id="ML978715">
    <property type="protein sequence ID" value="KAF2088949.1"/>
    <property type="molecule type" value="Genomic_DNA"/>
</dbReference>
<dbReference type="SMART" id="SM00657">
    <property type="entry name" value="RPOL4c"/>
    <property type="match status" value="1"/>
</dbReference>
<dbReference type="OrthoDB" id="2186918at2759"/>
<dbReference type="Gene3D" id="1.20.1250.40">
    <property type="match status" value="1"/>
</dbReference>
<reference evidence="5" key="1">
    <citation type="journal article" date="2020" name="Stud. Mycol.">
        <title>101 Dothideomycetes genomes: a test case for predicting lifestyles and emergence of pathogens.</title>
        <authorList>
            <person name="Haridas S."/>
            <person name="Albert R."/>
            <person name="Binder M."/>
            <person name="Bloem J."/>
            <person name="Labutti K."/>
            <person name="Salamov A."/>
            <person name="Andreopoulos B."/>
            <person name="Baker S."/>
            <person name="Barry K."/>
            <person name="Bills G."/>
            <person name="Bluhm B."/>
            <person name="Cannon C."/>
            <person name="Castanera R."/>
            <person name="Culley D."/>
            <person name="Daum C."/>
            <person name="Ezra D."/>
            <person name="Gonzalez J."/>
            <person name="Henrissat B."/>
            <person name="Kuo A."/>
            <person name="Liang C."/>
            <person name="Lipzen A."/>
            <person name="Lutzoni F."/>
            <person name="Magnuson J."/>
            <person name="Mondo S."/>
            <person name="Nolan M."/>
            <person name="Ohm R."/>
            <person name="Pangilinan J."/>
            <person name="Park H.-J."/>
            <person name="Ramirez L."/>
            <person name="Alfaro M."/>
            <person name="Sun H."/>
            <person name="Tritt A."/>
            <person name="Yoshinaga Y."/>
            <person name="Zwiers L.-H."/>
            <person name="Turgeon B."/>
            <person name="Goodwin S."/>
            <person name="Spatafora J."/>
            <person name="Crous P."/>
            <person name="Grigoriev I."/>
        </authorList>
    </citation>
    <scope>NUCLEOTIDE SEQUENCE</scope>
    <source>
        <strain evidence="5">CBS 121410</strain>
    </source>
</reference>
<evidence type="ECO:0000313" key="5">
    <source>
        <dbReference type="EMBL" id="KAF2088949.1"/>
    </source>
</evidence>
<comment type="subcellular location">
    <subcellularLocation>
        <location evidence="1">Nucleus</location>
    </subcellularLocation>
</comment>
<dbReference type="GO" id="GO:0006352">
    <property type="term" value="P:DNA-templated transcription initiation"/>
    <property type="evidence" value="ECO:0007669"/>
    <property type="project" value="InterPro"/>
</dbReference>
<protein>
    <recommendedName>
        <fullName evidence="4">RNA polymerase Rpb4/RPC9 core domain-containing protein</fullName>
    </recommendedName>
</protein>
<dbReference type="InterPro" id="IPR038324">
    <property type="entry name" value="Rpb4/RPC9_sf"/>
</dbReference>
<evidence type="ECO:0000259" key="4">
    <source>
        <dbReference type="SMART" id="SM00657"/>
    </source>
</evidence>
<dbReference type="InterPro" id="IPR005574">
    <property type="entry name" value="Rpb4/RPC9"/>
</dbReference>
<evidence type="ECO:0000256" key="2">
    <source>
        <dbReference type="ARBA" id="ARBA00023242"/>
    </source>
</evidence>
<dbReference type="GO" id="GO:0000166">
    <property type="term" value="F:nucleotide binding"/>
    <property type="evidence" value="ECO:0007669"/>
    <property type="project" value="InterPro"/>
</dbReference>
<dbReference type="GO" id="GO:0030880">
    <property type="term" value="C:RNA polymerase complex"/>
    <property type="evidence" value="ECO:0007669"/>
    <property type="project" value="InterPro"/>
</dbReference>
<organism evidence="5 6">
    <name type="scientific">Saccharata proteae CBS 121410</name>
    <dbReference type="NCBI Taxonomy" id="1314787"/>
    <lineage>
        <taxon>Eukaryota</taxon>
        <taxon>Fungi</taxon>
        <taxon>Dikarya</taxon>
        <taxon>Ascomycota</taxon>
        <taxon>Pezizomycotina</taxon>
        <taxon>Dothideomycetes</taxon>
        <taxon>Dothideomycetes incertae sedis</taxon>
        <taxon>Botryosphaeriales</taxon>
        <taxon>Saccharataceae</taxon>
        <taxon>Saccharata</taxon>
    </lineage>
</organism>
<dbReference type="InterPro" id="IPR010997">
    <property type="entry name" value="HRDC-like_sf"/>
</dbReference>
<dbReference type="AlphaFoldDB" id="A0A6A5YBE1"/>
<proteinExistence type="predicted"/>
<dbReference type="Proteomes" id="UP000799776">
    <property type="component" value="Unassembled WGS sequence"/>
</dbReference>
<dbReference type="SUPFAM" id="SSF47819">
    <property type="entry name" value="HRDC-like"/>
    <property type="match status" value="1"/>
</dbReference>
<evidence type="ECO:0000313" key="6">
    <source>
        <dbReference type="Proteomes" id="UP000799776"/>
    </source>
</evidence>
<dbReference type="InterPro" id="IPR006590">
    <property type="entry name" value="RNA_pol_Rpb4/RPC9_core"/>
</dbReference>
<name>A0A6A5YBE1_9PEZI</name>
<keyword evidence="2" id="KW-0539">Nucleus</keyword>
<evidence type="ECO:0000256" key="1">
    <source>
        <dbReference type="ARBA" id="ARBA00004123"/>
    </source>
</evidence>
<dbReference type="Pfam" id="PF03874">
    <property type="entry name" value="RNA_pol_Rpb4"/>
    <property type="match status" value="1"/>
</dbReference>
<sequence length="196" mass="21598">MADMGGSSPTSPPLNTGPGPVGMALLRQLEPKHNLDLPTRRLGRNQQAAEFGNELNVGEDLKHSLPMTDTEAYHIINSILKARATHEQQTKPRHMARSEQEIRNKLLVQHKWDTYFSTRVKHETVEDAVEAESCCAAAGLSRLEGVYLTNLGCETAEEARTLVGPLEKVEDAELQALVDVLKNLRQKIPGEGNEGL</sequence>
<keyword evidence="6" id="KW-1185">Reference proteome</keyword>
<feature type="region of interest" description="Disordered" evidence="3">
    <location>
        <begin position="1"/>
        <end position="23"/>
    </location>
</feature>